<name>A0ABT5MC06_9BURK</name>
<dbReference type="PANTHER" id="PTHR47235">
    <property type="entry name" value="BLR6548 PROTEIN"/>
    <property type="match status" value="1"/>
</dbReference>
<dbReference type="CDD" id="cd06326">
    <property type="entry name" value="PBP1_ABC_ligand_binding-like"/>
    <property type="match status" value="1"/>
</dbReference>
<keyword evidence="2" id="KW-0813">Transport</keyword>
<proteinExistence type="inferred from homology"/>
<dbReference type="RefSeq" id="WP_273925501.1">
    <property type="nucleotide sequence ID" value="NZ_JAQSIO010000001.1"/>
</dbReference>
<evidence type="ECO:0000259" key="5">
    <source>
        <dbReference type="Pfam" id="PF13458"/>
    </source>
</evidence>
<protein>
    <submittedName>
        <fullName evidence="6">ABC transporter substrate-binding protein</fullName>
    </submittedName>
</protein>
<reference evidence="6 7" key="1">
    <citation type="submission" date="2023-02" db="EMBL/GenBank/DDBJ databases">
        <title>Bacterial whole genome sequence for Curvibacter sp. HBC28.</title>
        <authorList>
            <person name="Le V."/>
            <person name="Ko S.-R."/>
            <person name="Ahn C.-Y."/>
            <person name="Oh H.-M."/>
        </authorList>
    </citation>
    <scope>NUCLEOTIDE SEQUENCE [LARGE SCALE GENOMIC DNA]</scope>
    <source>
        <strain evidence="6 7">HBC28</strain>
    </source>
</reference>
<evidence type="ECO:0000256" key="2">
    <source>
        <dbReference type="ARBA" id="ARBA00022448"/>
    </source>
</evidence>
<dbReference type="InterPro" id="IPR000709">
    <property type="entry name" value="Leu_Ile_Val-bd"/>
</dbReference>
<organism evidence="6 7">
    <name type="scientific">Curvibacter microcysteis</name>
    <dbReference type="NCBI Taxonomy" id="3026419"/>
    <lineage>
        <taxon>Bacteria</taxon>
        <taxon>Pseudomonadati</taxon>
        <taxon>Pseudomonadota</taxon>
        <taxon>Betaproteobacteria</taxon>
        <taxon>Burkholderiales</taxon>
        <taxon>Comamonadaceae</taxon>
        <taxon>Curvibacter</taxon>
    </lineage>
</organism>
<dbReference type="SUPFAM" id="SSF53822">
    <property type="entry name" value="Periplasmic binding protein-like I"/>
    <property type="match status" value="1"/>
</dbReference>
<evidence type="ECO:0000256" key="1">
    <source>
        <dbReference type="ARBA" id="ARBA00010062"/>
    </source>
</evidence>
<dbReference type="PANTHER" id="PTHR47235:SF1">
    <property type="entry name" value="BLR6548 PROTEIN"/>
    <property type="match status" value="1"/>
</dbReference>
<dbReference type="Pfam" id="PF13458">
    <property type="entry name" value="Peripla_BP_6"/>
    <property type="match status" value="1"/>
</dbReference>
<comment type="caution">
    <text evidence="6">The sequence shown here is derived from an EMBL/GenBank/DDBJ whole genome shotgun (WGS) entry which is preliminary data.</text>
</comment>
<comment type="similarity">
    <text evidence="1">Belongs to the leucine-binding protein family.</text>
</comment>
<feature type="domain" description="Leucine-binding protein" evidence="5">
    <location>
        <begin position="38"/>
        <end position="352"/>
    </location>
</feature>
<keyword evidence="4" id="KW-0029">Amino-acid transport</keyword>
<dbReference type="Gene3D" id="3.40.50.2300">
    <property type="match status" value="2"/>
</dbReference>
<dbReference type="InterPro" id="IPR028082">
    <property type="entry name" value="Peripla_BP_I"/>
</dbReference>
<accession>A0ABT5MC06</accession>
<dbReference type="EMBL" id="JAQSIO010000001">
    <property type="protein sequence ID" value="MDD0813910.1"/>
    <property type="molecule type" value="Genomic_DNA"/>
</dbReference>
<gene>
    <name evidence="6" type="ORF">PSQ39_04635</name>
</gene>
<keyword evidence="3" id="KW-0732">Signal</keyword>
<dbReference type="PRINTS" id="PR00337">
    <property type="entry name" value="LEUILEVALBP"/>
</dbReference>
<sequence>MQGRRHFLRQAPRWAAWAAAPALVGSVQAEDGVSAKAITIGSTAALSGPLAALGLDLKLGIEAAMAQLNARGGVAGRSLQLQMQDDGYVPARSVENVRKMVGEGSVLALLSCMGTPNNTALLPLLEEQNLPYVAPLTGASSLRRPGNRHIFHVRASYTDETQRLIQRLGSMGMNKLAIVYLDNGFGREVLADALKALSAQGMEALAQVALDTGGKNLPEVISQLLAARPGAVFMATAGAVSQSLVAGLRKQSPSLPLAGLSVALSNDSVKALGPLGSGVALTMVFPDPNRAKTPVVREYQAAMRALGQSEFSQGSFEGYINTRVLAEGLERSGKDLSRVRLRSALATLRGLDLGGFVVDYGSSAPYVGSHFVDLGILGASGRFVG</sequence>
<evidence type="ECO:0000256" key="3">
    <source>
        <dbReference type="ARBA" id="ARBA00022729"/>
    </source>
</evidence>
<dbReference type="InterPro" id="IPR028081">
    <property type="entry name" value="Leu-bd"/>
</dbReference>
<evidence type="ECO:0000313" key="6">
    <source>
        <dbReference type="EMBL" id="MDD0813910.1"/>
    </source>
</evidence>
<evidence type="ECO:0000256" key="4">
    <source>
        <dbReference type="ARBA" id="ARBA00022970"/>
    </source>
</evidence>
<keyword evidence="7" id="KW-1185">Reference proteome</keyword>
<dbReference type="Proteomes" id="UP001528672">
    <property type="component" value="Unassembled WGS sequence"/>
</dbReference>
<evidence type="ECO:0000313" key="7">
    <source>
        <dbReference type="Proteomes" id="UP001528672"/>
    </source>
</evidence>